<evidence type="ECO:0000313" key="2">
    <source>
        <dbReference type="WBParaSite" id="JU765_v2.g14140.t1"/>
    </source>
</evidence>
<organism evidence="1 2">
    <name type="scientific">Panagrolaimus sp. JU765</name>
    <dbReference type="NCBI Taxonomy" id="591449"/>
    <lineage>
        <taxon>Eukaryota</taxon>
        <taxon>Metazoa</taxon>
        <taxon>Ecdysozoa</taxon>
        <taxon>Nematoda</taxon>
        <taxon>Chromadorea</taxon>
        <taxon>Rhabditida</taxon>
        <taxon>Tylenchina</taxon>
        <taxon>Panagrolaimomorpha</taxon>
        <taxon>Panagrolaimoidea</taxon>
        <taxon>Panagrolaimidae</taxon>
        <taxon>Panagrolaimus</taxon>
    </lineage>
</organism>
<dbReference type="WBParaSite" id="JU765_v2.g14140.t1">
    <property type="protein sequence ID" value="JU765_v2.g14140.t1"/>
    <property type="gene ID" value="JU765_v2.g14140"/>
</dbReference>
<proteinExistence type="predicted"/>
<dbReference type="Proteomes" id="UP000887576">
    <property type="component" value="Unplaced"/>
</dbReference>
<evidence type="ECO:0000313" key="1">
    <source>
        <dbReference type="Proteomes" id="UP000887576"/>
    </source>
</evidence>
<sequence>MGRTAAGKGNGKTVQLGNAANKPTTRSSKKKNDTLLAAVGDQLPQEVFEKEDTFIDLAEPTESTARNNNGAESAANAEGVSRKRVGNEVHEAVPKKKRDENEFLDEDDSEAEDEFIDVSDSETSLPGSVDSDSLQDVLSSCGSTSSFTYPQVYAIAINHCAILPPPYIPPSLARDLPDDYAKQLNYGLEPSYQRSSQPSIQPSSHSSSPTNE</sequence>
<reference evidence="2" key="1">
    <citation type="submission" date="2022-11" db="UniProtKB">
        <authorList>
            <consortium name="WormBaseParasite"/>
        </authorList>
    </citation>
    <scope>IDENTIFICATION</scope>
</reference>
<name>A0AC34Q912_9BILA</name>
<protein>
    <submittedName>
        <fullName evidence="2">Uncharacterized protein</fullName>
    </submittedName>
</protein>
<accession>A0AC34Q912</accession>